<feature type="domain" description="SPOR" evidence="2">
    <location>
        <begin position="271"/>
        <end position="349"/>
    </location>
</feature>
<dbReference type="PANTHER" id="PTHR45011">
    <property type="entry name" value="DAP3-BINDING CELL DEATH ENHANCER 1"/>
    <property type="match status" value="1"/>
</dbReference>
<dbReference type="GO" id="GO:0042834">
    <property type="term" value="F:peptidoglycan binding"/>
    <property type="evidence" value="ECO:0007669"/>
    <property type="project" value="InterPro"/>
</dbReference>
<proteinExistence type="predicted"/>
<sequence length="349" mass="36671">MVSHRHLIALVAAGAALTAVLPAYADVKAGVEAWERGDYAAAVAAWRTDAIKGDADAQFNLAQAYKLGRGVPADLSMAENLYRRAAEQGHVQAQDNYGIMLFTNGKQKDAMPWLEKSAARGEPRAQYIVGTAAFNGDFLPRDPVRGYAMMQRANEAGLEQAAASLANMEPLLTPAQKTQGLAMAQELARTERNARLALVEPAAKPVTKGPVTVKPTTLPPSQPGVTFTPPPMAGDPAPTPAPVIVATPNPVPAPARIVPAPVKVATASPPAATRGKWRIQLGAFSSRANAEALWSKLSKSGAVAGLQADYQSTGRLTRVRTGAYSTRGEAEAACKTFKARGQGCFPVAN</sequence>
<name>A0A5C6U983_9SPHN</name>
<dbReference type="Pfam" id="PF08238">
    <property type="entry name" value="Sel1"/>
    <property type="match status" value="2"/>
</dbReference>
<dbReference type="InterPro" id="IPR011990">
    <property type="entry name" value="TPR-like_helical_dom_sf"/>
</dbReference>
<dbReference type="SUPFAM" id="SSF81901">
    <property type="entry name" value="HCP-like"/>
    <property type="match status" value="1"/>
</dbReference>
<dbReference type="PROSITE" id="PS51724">
    <property type="entry name" value="SPOR"/>
    <property type="match status" value="1"/>
</dbReference>
<dbReference type="PANTHER" id="PTHR45011:SF1">
    <property type="entry name" value="DAP3-BINDING CELL DEATH ENHANCER 1"/>
    <property type="match status" value="1"/>
</dbReference>
<dbReference type="Gene3D" id="3.30.70.1070">
    <property type="entry name" value="Sporulation related repeat"/>
    <property type="match status" value="1"/>
</dbReference>
<dbReference type="AlphaFoldDB" id="A0A5C6U983"/>
<dbReference type="InterPro" id="IPR006597">
    <property type="entry name" value="Sel1-like"/>
</dbReference>
<keyword evidence="4" id="KW-1185">Reference proteome</keyword>
<dbReference type="RefSeq" id="WP_147122944.1">
    <property type="nucleotide sequence ID" value="NZ_VOPY01000002.1"/>
</dbReference>
<dbReference type="Proteomes" id="UP000321129">
    <property type="component" value="Unassembled WGS sequence"/>
</dbReference>
<evidence type="ECO:0000256" key="1">
    <source>
        <dbReference type="SAM" id="SignalP"/>
    </source>
</evidence>
<comment type="caution">
    <text evidence="3">The sequence shown here is derived from an EMBL/GenBank/DDBJ whole genome shotgun (WGS) entry which is preliminary data.</text>
</comment>
<accession>A0A5C6U983</accession>
<dbReference type="SUPFAM" id="SSF110997">
    <property type="entry name" value="Sporulation related repeat"/>
    <property type="match status" value="1"/>
</dbReference>
<feature type="chain" id="PRO_5023057814" description="SPOR domain-containing protein" evidence="1">
    <location>
        <begin position="26"/>
        <end position="349"/>
    </location>
</feature>
<dbReference type="Pfam" id="PF05036">
    <property type="entry name" value="SPOR"/>
    <property type="match status" value="1"/>
</dbReference>
<protein>
    <recommendedName>
        <fullName evidence="2">SPOR domain-containing protein</fullName>
    </recommendedName>
</protein>
<feature type="signal peptide" evidence="1">
    <location>
        <begin position="1"/>
        <end position="25"/>
    </location>
</feature>
<dbReference type="OrthoDB" id="112232at2"/>
<dbReference type="SMART" id="SM00671">
    <property type="entry name" value="SEL1"/>
    <property type="match status" value="3"/>
</dbReference>
<dbReference type="InterPro" id="IPR052748">
    <property type="entry name" value="ISR_Activator"/>
</dbReference>
<keyword evidence="1" id="KW-0732">Signal</keyword>
<dbReference type="Gene3D" id="1.25.40.10">
    <property type="entry name" value="Tetratricopeptide repeat domain"/>
    <property type="match status" value="1"/>
</dbReference>
<reference evidence="3 4" key="1">
    <citation type="submission" date="2019-08" db="EMBL/GenBank/DDBJ databases">
        <title>Sphingorhabdus soil sp. nov., isolated from arctic soil.</title>
        <authorList>
            <person name="Liu Y."/>
        </authorList>
    </citation>
    <scope>NUCLEOTIDE SEQUENCE [LARGE SCALE GENOMIC DNA]</scope>
    <source>
        <strain evidence="3 4">D-2Q-5-6</strain>
    </source>
</reference>
<dbReference type="InterPro" id="IPR007730">
    <property type="entry name" value="SPOR-like_dom"/>
</dbReference>
<evidence type="ECO:0000313" key="4">
    <source>
        <dbReference type="Proteomes" id="UP000321129"/>
    </source>
</evidence>
<evidence type="ECO:0000259" key="2">
    <source>
        <dbReference type="PROSITE" id="PS51724"/>
    </source>
</evidence>
<dbReference type="EMBL" id="VOPY01000002">
    <property type="protein sequence ID" value="TXC68990.1"/>
    <property type="molecule type" value="Genomic_DNA"/>
</dbReference>
<gene>
    <name evidence="3" type="ORF">FSZ31_08575</name>
</gene>
<organism evidence="3 4">
    <name type="scientific">Flavisphingopyxis soli</name>
    <dbReference type="NCBI Taxonomy" id="2601267"/>
    <lineage>
        <taxon>Bacteria</taxon>
        <taxon>Pseudomonadati</taxon>
        <taxon>Pseudomonadota</taxon>
        <taxon>Alphaproteobacteria</taxon>
        <taxon>Sphingomonadales</taxon>
        <taxon>Sphingopyxidaceae</taxon>
        <taxon>Flavisphingopyxis</taxon>
    </lineage>
</organism>
<evidence type="ECO:0000313" key="3">
    <source>
        <dbReference type="EMBL" id="TXC68990.1"/>
    </source>
</evidence>
<dbReference type="InterPro" id="IPR036680">
    <property type="entry name" value="SPOR-like_sf"/>
</dbReference>